<keyword evidence="2" id="KW-1185">Reference proteome</keyword>
<evidence type="ECO:0000313" key="2">
    <source>
        <dbReference type="Proteomes" id="UP001143856"/>
    </source>
</evidence>
<proteinExistence type="predicted"/>
<comment type="caution">
    <text evidence="1">The sequence shown here is derived from an EMBL/GenBank/DDBJ whole genome shotgun (WGS) entry which is preliminary data.</text>
</comment>
<gene>
    <name evidence="1" type="ORF">NUW58_g8333</name>
</gene>
<accession>A0ACC1NAN4</accession>
<evidence type="ECO:0000313" key="1">
    <source>
        <dbReference type="EMBL" id="KAJ2975504.1"/>
    </source>
</evidence>
<protein>
    <submittedName>
        <fullName evidence="1">Uncharacterized protein</fullName>
    </submittedName>
</protein>
<reference evidence="1" key="1">
    <citation type="submission" date="2022-10" db="EMBL/GenBank/DDBJ databases">
        <title>Genome Sequence of Xylaria curta.</title>
        <authorList>
            <person name="Buettner E."/>
        </authorList>
    </citation>
    <scope>NUCLEOTIDE SEQUENCE</scope>
    <source>
        <strain evidence="1">Babe10</strain>
    </source>
</reference>
<dbReference type="EMBL" id="JAPDGR010002496">
    <property type="protein sequence ID" value="KAJ2975504.1"/>
    <property type="molecule type" value="Genomic_DNA"/>
</dbReference>
<sequence>MRSGHSLDVYDVVDTIEKMYNNLKADIELNTPDSYTSVTNQLRGGDERDKRVGGIDVSKLESLATKLKGFENGKLDRLTEGIAKRAEGVTKSIHQHEKEIEAEVQHLKEDVVRDVQSHKAHLDREVARNGVEEQRTKLDRAVEGQKQKLDDAAGAQHARALETIDDTGRAAQEGIESATSHASSSISNLAREISDIHRTAISGGRAAAAQQIRNLAQRRTCMNLKGVVWPTLRVHLDTAADE</sequence>
<name>A0ACC1NAN4_9PEZI</name>
<organism evidence="1 2">
    <name type="scientific">Xylaria curta</name>
    <dbReference type="NCBI Taxonomy" id="42375"/>
    <lineage>
        <taxon>Eukaryota</taxon>
        <taxon>Fungi</taxon>
        <taxon>Dikarya</taxon>
        <taxon>Ascomycota</taxon>
        <taxon>Pezizomycotina</taxon>
        <taxon>Sordariomycetes</taxon>
        <taxon>Xylariomycetidae</taxon>
        <taxon>Xylariales</taxon>
        <taxon>Xylariaceae</taxon>
        <taxon>Xylaria</taxon>
    </lineage>
</organism>
<dbReference type="Proteomes" id="UP001143856">
    <property type="component" value="Unassembled WGS sequence"/>
</dbReference>